<dbReference type="PANTHER" id="PTHR43313">
    <property type="entry name" value="SHORT-CHAIN DEHYDROGENASE/REDUCTASE FAMILY 9C"/>
    <property type="match status" value="1"/>
</dbReference>
<evidence type="ECO:0000256" key="1">
    <source>
        <dbReference type="SAM" id="MobiDB-lite"/>
    </source>
</evidence>
<dbReference type="GO" id="GO:0008202">
    <property type="term" value="P:steroid metabolic process"/>
    <property type="evidence" value="ECO:0007669"/>
    <property type="project" value="TreeGrafter"/>
</dbReference>
<accession>A0AAQ4EGC8</accession>
<reference evidence="2 3" key="1">
    <citation type="journal article" date="2023" name="Arcadia Sci">
        <title>De novo assembly of a long-read Amblyomma americanum tick genome.</title>
        <authorList>
            <person name="Chou S."/>
            <person name="Poskanzer K.E."/>
            <person name="Rollins M."/>
            <person name="Thuy-Boun P.S."/>
        </authorList>
    </citation>
    <scope>NUCLEOTIDE SEQUENCE [LARGE SCALE GENOMIC DNA]</scope>
    <source>
        <strain evidence="2">F_SG_1</strain>
        <tissue evidence="2">Salivary glands</tissue>
    </source>
</reference>
<dbReference type="AlphaFoldDB" id="A0AAQ4EGC8"/>
<sequence>MYLGLVYPSVLAALALTSWLVVPWLWTLAQVLGALWLLSLVARLITEELRALAGAQHVDPRGKSVLITGCDSGFGLELAVRLHNRGLRVFAGCLVPDSQGANRLRALASEVGEGKGSVHVLAPMDVTSDSQVQDAVQQVTKILTSEGSAAPQQQHEDHGGARPEDDGVAEVPQLWAMVANAGVICASELEWGSLQPLSRMMEVNAVGVARSVRAFLPMVRRAKGGRVVICSSLWSHFAIPFSVGYCMSKCAARFFADGLRREMKKFGVRVVSVEPNMYATNLTADSLLVPAMDKQWQESSDQVRRDYGQAYYELCRQWLRRGLANESRTEVHEVVDAMEAAVLAQKPRFAYRPDGLVRAVQWRLLALAPPALQDAVLVKRAQPPATTIPGTRGIARG</sequence>
<organism evidence="2 3">
    <name type="scientific">Amblyomma americanum</name>
    <name type="common">Lone star tick</name>
    <dbReference type="NCBI Taxonomy" id="6943"/>
    <lineage>
        <taxon>Eukaryota</taxon>
        <taxon>Metazoa</taxon>
        <taxon>Ecdysozoa</taxon>
        <taxon>Arthropoda</taxon>
        <taxon>Chelicerata</taxon>
        <taxon>Arachnida</taxon>
        <taxon>Acari</taxon>
        <taxon>Parasitiformes</taxon>
        <taxon>Ixodida</taxon>
        <taxon>Ixodoidea</taxon>
        <taxon>Ixodidae</taxon>
        <taxon>Amblyomminae</taxon>
        <taxon>Amblyomma</taxon>
    </lineage>
</organism>
<proteinExistence type="predicted"/>
<feature type="compositionally biased region" description="Basic and acidic residues" evidence="1">
    <location>
        <begin position="154"/>
        <end position="165"/>
    </location>
</feature>
<protein>
    <recommendedName>
        <fullName evidence="4">Corticosteroid 11-beta-dehydrogenase</fullName>
    </recommendedName>
</protein>
<evidence type="ECO:0000313" key="3">
    <source>
        <dbReference type="Proteomes" id="UP001321473"/>
    </source>
</evidence>
<dbReference type="Gene3D" id="3.40.50.720">
    <property type="entry name" value="NAD(P)-binding Rossmann-like Domain"/>
    <property type="match status" value="1"/>
</dbReference>
<dbReference type="PRINTS" id="PR00081">
    <property type="entry name" value="GDHRDH"/>
</dbReference>
<name>A0AAQ4EGC8_AMBAM</name>
<dbReference type="EMBL" id="JARKHS020016679">
    <property type="protein sequence ID" value="KAK8773563.1"/>
    <property type="molecule type" value="Genomic_DNA"/>
</dbReference>
<dbReference type="SUPFAM" id="SSF51735">
    <property type="entry name" value="NAD(P)-binding Rossmann-fold domains"/>
    <property type="match status" value="1"/>
</dbReference>
<comment type="caution">
    <text evidence="2">The sequence shown here is derived from an EMBL/GenBank/DDBJ whole genome shotgun (WGS) entry which is preliminary data.</text>
</comment>
<gene>
    <name evidence="2" type="ORF">V5799_011907</name>
</gene>
<feature type="region of interest" description="Disordered" evidence="1">
    <location>
        <begin position="145"/>
        <end position="166"/>
    </location>
</feature>
<evidence type="ECO:0000313" key="2">
    <source>
        <dbReference type="EMBL" id="KAK8773563.1"/>
    </source>
</evidence>
<evidence type="ECO:0008006" key="4">
    <source>
        <dbReference type="Google" id="ProtNLM"/>
    </source>
</evidence>
<dbReference type="GO" id="GO:0016491">
    <property type="term" value="F:oxidoreductase activity"/>
    <property type="evidence" value="ECO:0007669"/>
    <property type="project" value="TreeGrafter"/>
</dbReference>
<dbReference type="InterPro" id="IPR002347">
    <property type="entry name" value="SDR_fam"/>
</dbReference>
<dbReference type="PANTHER" id="PTHR43313:SF36">
    <property type="entry name" value="D-BETA-HYDROXYBUTYRATE DEHYDROGENASE, MITOCHONDRIAL"/>
    <property type="match status" value="1"/>
</dbReference>
<keyword evidence="3" id="KW-1185">Reference proteome</keyword>
<dbReference type="Proteomes" id="UP001321473">
    <property type="component" value="Unassembled WGS sequence"/>
</dbReference>
<dbReference type="Pfam" id="PF00106">
    <property type="entry name" value="adh_short"/>
    <property type="match status" value="2"/>
</dbReference>
<dbReference type="InterPro" id="IPR036291">
    <property type="entry name" value="NAD(P)-bd_dom_sf"/>
</dbReference>